<dbReference type="Gene3D" id="2.30.30.40">
    <property type="entry name" value="SH3 Domains"/>
    <property type="match status" value="1"/>
</dbReference>
<evidence type="ECO:0000313" key="3">
    <source>
        <dbReference type="Proteomes" id="UP000635853"/>
    </source>
</evidence>
<accession>A0ABS1RCK1</accession>
<dbReference type="InterPro" id="IPR036061">
    <property type="entry name" value="CheW-like_dom_sf"/>
</dbReference>
<comment type="caution">
    <text evidence="2">The sequence shown here is derived from an EMBL/GenBank/DDBJ whole genome shotgun (WGS) entry which is preliminary data.</text>
</comment>
<dbReference type="EMBL" id="JAESIL010000002">
    <property type="protein sequence ID" value="MBL3576672.1"/>
    <property type="molecule type" value="Genomic_DNA"/>
</dbReference>
<dbReference type="Pfam" id="PF01584">
    <property type="entry name" value="CheW"/>
    <property type="match status" value="1"/>
</dbReference>
<evidence type="ECO:0000313" key="2">
    <source>
        <dbReference type="EMBL" id="MBL3576672.1"/>
    </source>
</evidence>
<proteinExistence type="predicted"/>
<name>A0ABS1RCK1_9RHOB</name>
<protein>
    <submittedName>
        <fullName evidence="2">Chemotaxis protein CheW</fullName>
    </submittedName>
</protein>
<sequence>MMQAVTLTLSDEIFAFPTRILHEILEPVPVTRVPRAGSFATGLINVRGTVVPLTDLRVAFGMTSRPPDEHTRMLVLDVPVAGAETTVAVIADRVLDVTELDDAAVGEIPEVGMRWPPEFLSGIARTDQGFVIVPDLARIYAAALSEDSADFSFEKDPSSCV</sequence>
<organism evidence="2 3">
    <name type="scientific">Rhodovulum visakhapatnamense</name>
    <dbReference type="NCBI Taxonomy" id="364297"/>
    <lineage>
        <taxon>Bacteria</taxon>
        <taxon>Pseudomonadati</taxon>
        <taxon>Pseudomonadota</taxon>
        <taxon>Alphaproteobacteria</taxon>
        <taxon>Rhodobacterales</taxon>
        <taxon>Paracoccaceae</taxon>
        <taxon>Rhodovulum</taxon>
    </lineage>
</organism>
<gene>
    <name evidence="2" type="ORF">JMJ92_00625</name>
</gene>
<dbReference type="PANTHER" id="PTHR22617:SF23">
    <property type="entry name" value="CHEMOTAXIS PROTEIN CHEW"/>
    <property type="match status" value="1"/>
</dbReference>
<dbReference type="Proteomes" id="UP000635853">
    <property type="component" value="Unassembled WGS sequence"/>
</dbReference>
<keyword evidence="3" id="KW-1185">Reference proteome</keyword>
<feature type="domain" description="CheW-like" evidence="1">
    <location>
        <begin position="1"/>
        <end position="145"/>
    </location>
</feature>
<dbReference type="PROSITE" id="PS50851">
    <property type="entry name" value="CHEW"/>
    <property type="match status" value="1"/>
</dbReference>
<dbReference type="PANTHER" id="PTHR22617">
    <property type="entry name" value="CHEMOTAXIS SENSOR HISTIDINE KINASE-RELATED"/>
    <property type="match status" value="1"/>
</dbReference>
<dbReference type="Gene3D" id="2.40.50.180">
    <property type="entry name" value="CheA-289, Domain 4"/>
    <property type="match status" value="1"/>
</dbReference>
<evidence type="ECO:0000259" key="1">
    <source>
        <dbReference type="PROSITE" id="PS50851"/>
    </source>
</evidence>
<dbReference type="SMART" id="SM00260">
    <property type="entry name" value="CheW"/>
    <property type="match status" value="1"/>
</dbReference>
<dbReference type="InterPro" id="IPR039315">
    <property type="entry name" value="CheW"/>
</dbReference>
<dbReference type="InterPro" id="IPR002545">
    <property type="entry name" value="CheW-lke_dom"/>
</dbReference>
<reference evidence="3" key="1">
    <citation type="submission" date="2021-01" db="EMBL/GenBank/DDBJ databases">
        <title>Draft genomes of Rhodovulum sulfidophilum.</title>
        <authorList>
            <person name="Guzman M.S."/>
        </authorList>
    </citation>
    <scope>NUCLEOTIDE SEQUENCE [LARGE SCALE GENOMIC DNA]</scope>
    <source>
        <strain evidence="3">AB19</strain>
    </source>
</reference>
<dbReference type="SUPFAM" id="SSF50341">
    <property type="entry name" value="CheW-like"/>
    <property type="match status" value="1"/>
</dbReference>